<proteinExistence type="predicted"/>
<evidence type="ECO:0000259" key="3">
    <source>
        <dbReference type="PROSITE" id="PS50110"/>
    </source>
</evidence>
<sequence length="144" mass="16658">MKKILIIDDDKFMRMLYDFELSEAGYQVSTIAEGSGMMDKIDLERPDLVVLDVKLREEDGLDLLQEIRNKFYHLPVILCSAYPIYKYDSRTMSADYYVVKDSNLEELKQRIKMALEGGESFQAEKGPDCLDRLNDTFEETPAIP</sequence>
<feature type="modified residue" description="4-aspartylphosphate" evidence="2">
    <location>
        <position position="52"/>
    </location>
</feature>
<name>A0A445N1T2_9BACT</name>
<dbReference type="PANTHER" id="PTHR44591">
    <property type="entry name" value="STRESS RESPONSE REGULATOR PROTEIN 1"/>
    <property type="match status" value="1"/>
</dbReference>
<keyword evidence="1 2" id="KW-0597">Phosphoprotein</keyword>
<dbReference type="InterPro" id="IPR001789">
    <property type="entry name" value="Sig_transdc_resp-reg_receiver"/>
</dbReference>
<dbReference type="PANTHER" id="PTHR44591:SF18">
    <property type="entry name" value="REGULATORY PROTEIN"/>
    <property type="match status" value="1"/>
</dbReference>
<organism evidence="4">
    <name type="scientific">uncultured Desulfobacterium sp</name>
    <dbReference type="NCBI Taxonomy" id="201089"/>
    <lineage>
        <taxon>Bacteria</taxon>
        <taxon>Pseudomonadati</taxon>
        <taxon>Thermodesulfobacteriota</taxon>
        <taxon>Desulfobacteria</taxon>
        <taxon>Desulfobacterales</taxon>
        <taxon>Desulfobacteriaceae</taxon>
        <taxon>Desulfobacterium</taxon>
        <taxon>environmental samples</taxon>
    </lineage>
</organism>
<dbReference type="AlphaFoldDB" id="A0A445N1T2"/>
<dbReference type="SMART" id="SM00448">
    <property type="entry name" value="REC"/>
    <property type="match status" value="1"/>
</dbReference>
<dbReference type="InterPro" id="IPR050595">
    <property type="entry name" value="Bact_response_regulator"/>
</dbReference>
<dbReference type="EMBL" id="OJIN01000215">
    <property type="protein sequence ID" value="SPD75656.1"/>
    <property type="molecule type" value="Genomic_DNA"/>
</dbReference>
<dbReference type="Pfam" id="PF00072">
    <property type="entry name" value="Response_reg"/>
    <property type="match status" value="1"/>
</dbReference>
<evidence type="ECO:0000256" key="2">
    <source>
        <dbReference type="PROSITE-ProRule" id="PRU00169"/>
    </source>
</evidence>
<dbReference type="InterPro" id="IPR011006">
    <property type="entry name" value="CheY-like_superfamily"/>
</dbReference>
<dbReference type="SUPFAM" id="SSF52172">
    <property type="entry name" value="CheY-like"/>
    <property type="match status" value="1"/>
</dbReference>
<dbReference type="Gene3D" id="3.40.50.2300">
    <property type="match status" value="1"/>
</dbReference>
<gene>
    <name evidence="4" type="ORF">PITCH_A700026</name>
</gene>
<reference evidence="4" key="1">
    <citation type="submission" date="2018-01" db="EMBL/GenBank/DDBJ databases">
        <authorList>
            <person name="Regsiter A."/>
            <person name="William W."/>
        </authorList>
    </citation>
    <scope>NUCLEOTIDE SEQUENCE</scope>
    <source>
        <strain evidence="4">TRIP AH-1</strain>
    </source>
</reference>
<feature type="domain" description="Response regulatory" evidence="3">
    <location>
        <begin position="3"/>
        <end position="115"/>
    </location>
</feature>
<protein>
    <submittedName>
        <fullName evidence="4">Response regulator receiver domain protein</fullName>
    </submittedName>
</protein>
<evidence type="ECO:0000256" key="1">
    <source>
        <dbReference type="ARBA" id="ARBA00022553"/>
    </source>
</evidence>
<dbReference type="GO" id="GO:0000160">
    <property type="term" value="P:phosphorelay signal transduction system"/>
    <property type="evidence" value="ECO:0007669"/>
    <property type="project" value="InterPro"/>
</dbReference>
<accession>A0A445N1T2</accession>
<dbReference type="PROSITE" id="PS50110">
    <property type="entry name" value="RESPONSE_REGULATORY"/>
    <property type="match status" value="1"/>
</dbReference>
<evidence type="ECO:0000313" key="4">
    <source>
        <dbReference type="EMBL" id="SPD75656.1"/>
    </source>
</evidence>